<name>A0A3M7R6T7_BRAPC</name>
<accession>A0A3M7R6T7</accession>
<dbReference type="Proteomes" id="UP000276133">
    <property type="component" value="Unassembled WGS sequence"/>
</dbReference>
<sequence length="133" mass="15554">MLNNAKNMLSIRKDSAKTPQFCRKMHHDLFFTLNAAVMNIICNALGGKALRIVEKLINEPSFAIFHIAPSLFIRQDTHLLYFALKWTWLQWNLLNLGFRTFLSYTLCLPRDDFILELLKSHKHQSSEIYISVE</sequence>
<evidence type="ECO:0000313" key="2">
    <source>
        <dbReference type="Proteomes" id="UP000276133"/>
    </source>
</evidence>
<comment type="caution">
    <text evidence="1">The sequence shown here is derived from an EMBL/GenBank/DDBJ whole genome shotgun (WGS) entry which is preliminary data.</text>
</comment>
<keyword evidence="2" id="KW-1185">Reference proteome</keyword>
<gene>
    <name evidence="1" type="ORF">BpHYR1_054574</name>
</gene>
<organism evidence="1 2">
    <name type="scientific">Brachionus plicatilis</name>
    <name type="common">Marine rotifer</name>
    <name type="synonym">Brachionus muelleri</name>
    <dbReference type="NCBI Taxonomy" id="10195"/>
    <lineage>
        <taxon>Eukaryota</taxon>
        <taxon>Metazoa</taxon>
        <taxon>Spiralia</taxon>
        <taxon>Gnathifera</taxon>
        <taxon>Rotifera</taxon>
        <taxon>Eurotatoria</taxon>
        <taxon>Monogononta</taxon>
        <taxon>Pseudotrocha</taxon>
        <taxon>Ploima</taxon>
        <taxon>Brachionidae</taxon>
        <taxon>Brachionus</taxon>
    </lineage>
</organism>
<evidence type="ECO:0000313" key="1">
    <source>
        <dbReference type="EMBL" id="RNA19342.1"/>
    </source>
</evidence>
<reference evidence="1 2" key="1">
    <citation type="journal article" date="2018" name="Sci. Rep.">
        <title>Genomic signatures of local adaptation to the degree of environmental predictability in rotifers.</title>
        <authorList>
            <person name="Franch-Gras L."/>
            <person name="Hahn C."/>
            <person name="Garcia-Roger E.M."/>
            <person name="Carmona M.J."/>
            <person name="Serra M."/>
            <person name="Gomez A."/>
        </authorList>
    </citation>
    <scope>NUCLEOTIDE SEQUENCE [LARGE SCALE GENOMIC DNA]</scope>
    <source>
        <strain evidence="1">HYR1</strain>
    </source>
</reference>
<protein>
    <submittedName>
        <fullName evidence="1">Uncharacterized protein</fullName>
    </submittedName>
</protein>
<proteinExistence type="predicted"/>
<dbReference type="AlphaFoldDB" id="A0A3M7R6T7"/>
<dbReference type="EMBL" id="REGN01004068">
    <property type="protein sequence ID" value="RNA19342.1"/>
    <property type="molecule type" value="Genomic_DNA"/>
</dbReference>